<keyword evidence="7 9" id="KW-0057">Aromatic amino acid biosynthesis</keyword>
<evidence type="ECO:0000313" key="10">
    <source>
        <dbReference type="EMBL" id="VTZ49958.1"/>
    </source>
</evidence>
<feature type="active site" description="Proton acceptor" evidence="9">
    <location>
        <position position="69"/>
    </location>
</feature>
<evidence type="ECO:0000313" key="11">
    <source>
        <dbReference type="Proteomes" id="UP000485880"/>
    </source>
</evidence>
<keyword evidence="9" id="KW-0028">Amino-acid biosynthesis</keyword>
<feature type="binding site" evidence="9">
    <location>
        <begin position="147"/>
        <end position="148"/>
    </location>
    <ligand>
        <name>substrate</name>
    </ligand>
</feature>
<evidence type="ECO:0000256" key="2">
    <source>
        <dbReference type="ARBA" id="ARBA00003924"/>
    </source>
</evidence>
<feature type="active site" description="Proton donor" evidence="9">
    <location>
        <position position="146"/>
    </location>
</feature>
<dbReference type="NCBIfam" id="NF003806">
    <property type="entry name" value="PRK05395.1-3"/>
    <property type="match status" value="1"/>
</dbReference>
<dbReference type="GO" id="GO:0009423">
    <property type="term" value="P:chorismate biosynthetic process"/>
    <property type="evidence" value="ECO:0007669"/>
    <property type="project" value="UniProtKB-UniRule"/>
</dbReference>
<dbReference type="HAMAP" id="MF_00169">
    <property type="entry name" value="AroQ"/>
    <property type="match status" value="1"/>
</dbReference>
<evidence type="ECO:0000256" key="7">
    <source>
        <dbReference type="ARBA" id="ARBA00023141"/>
    </source>
</evidence>
<evidence type="ECO:0000256" key="8">
    <source>
        <dbReference type="ARBA" id="ARBA00023239"/>
    </source>
</evidence>
<keyword evidence="8 9" id="KW-0456">Lyase</keyword>
<dbReference type="Pfam" id="PF01220">
    <property type="entry name" value="DHquinase_II"/>
    <property type="match status" value="1"/>
</dbReference>
<dbReference type="NCBIfam" id="NF003807">
    <property type="entry name" value="PRK05395.1-4"/>
    <property type="match status" value="1"/>
</dbReference>
<dbReference type="GO" id="GO:0008652">
    <property type="term" value="P:amino acid biosynthetic process"/>
    <property type="evidence" value="ECO:0007669"/>
    <property type="project" value="UniProtKB-KW"/>
</dbReference>
<feature type="binding site" evidence="9">
    <location>
        <position position="126"/>
    </location>
    <ligand>
        <name>substrate</name>
    </ligand>
</feature>
<evidence type="ECO:0000256" key="5">
    <source>
        <dbReference type="ARBA" id="ARBA00011193"/>
    </source>
</evidence>
<comment type="function">
    <text evidence="2 9">Catalyzes a trans-dehydration via an enolate intermediate.</text>
</comment>
<sequence>MSSLRISTLPRFGRDGSAVFADGLPLLFDPGYGCGFGRFSSPIESHMRAVHCLNGPNLNLLGSREPELYGSATLASIQARLAAACESRGLALHFRQSNHEGDLITWVQDAGLAGEPIILNAGAYTHTSIALRDAIKGANAKVIEVHLSNIHAREGFRHHSHISPVAQGVIFGFGALSYSLALDACIALATASES</sequence>
<dbReference type="InterPro" id="IPR036441">
    <property type="entry name" value="DHquinase_II_sf"/>
</dbReference>
<comment type="similarity">
    <text evidence="4 9">Belongs to the type-II 3-dehydroquinase family.</text>
</comment>
<feature type="binding site" evidence="9">
    <location>
        <position position="120"/>
    </location>
    <ligand>
        <name>substrate</name>
    </ligand>
</feature>
<name>A0A8B6M532_METTU</name>
<dbReference type="UniPathway" id="UPA00053">
    <property type="reaction ID" value="UER00086"/>
</dbReference>
<dbReference type="NCBIfam" id="TIGR01088">
    <property type="entry name" value="aroQ"/>
    <property type="match status" value="1"/>
</dbReference>
<keyword evidence="11" id="KW-1185">Reference proteome</keyword>
<comment type="caution">
    <text evidence="10">The sequence shown here is derived from an EMBL/GenBank/DDBJ whole genome shotgun (WGS) entry which is preliminary data.</text>
</comment>
<evidence type="ECO:0000256" key="3">
    <source>
        <dbReference type="ARBA" id="ARBA00004902"/>
    </source>
</evidence>
<feature type="site" description="Transition state stabilizer" evidence="9">
    <location>
        <position position="64"/>
    </location>
</feature>
<dbReference type="GO" id="GO:0003855">
    <property type="term" value="F:3-dehydroquinate dehydratase activity"/>
    <property type="evidence" value="ECO:0007669"/>
    <property type="project" value="UniProtKB-UniRule"/>
</dbReference>
<dbReference type="InterPro" id="IPR001874">
    <property type="entry name" value="DHquinase_II"/>
</dbReference>
<dbReference type="InterPro" id="IPR018509">
    <property type="entry name" value="DHquinase_II_CS"/>
</dbReference>
<dbReference type="PANTHER" id="PTHR21272:SF3">
    <property type="entry name" value="CATABOLIC 3-DEHYDROQUINASE"/>
    <property type="match status" value="1"/>
</dbReference>
<comment type="catalytic activity">
    <reaction evidence="1 9">
        <text>3-dehydroquinate = 3-dehydroshikimate + H2O</text>
        <dbReference type="Rhea" id="RHEA:21096"/>
        <dbReference type="ChEBI" id="CHEBI:15377"/>
        <dbReference type="ChEBI" id="CHEBI:16630"/>
        <dbReference type="ChEBI" id="CHEBI:32364"/>
        <dbReference type="EC" id="4.2.1.10"/>
    </reaction>
</comment>
<dbReference type="AlphaFoldDB" id="A0A8B6M532"/>
<feature type="binding site" evidence="9">
    <location>
        <position position="157"/>
    </location>
    <ligand>
        <name>substrate</name>
    </ligand>
</feature>
<dbReference type="PROSITE" id="PS01029">
    <property type="entry name" value="DEHYDROQUINASE_II"/>
    <property type="match status" value="1"/>
</dbReference>
<protein>
    <recommendedName>
        <fullName evidence="6 9">3-dehydroquinate dehydratase</fullName>
        <shortName evidence="9">3-dehydroquinase</shortName>
        <ecNumber evidence="6 9">4.2.1.10</ecNumber>
    </recommendedName>
    <alternativeName>
        <fullName evidence="9">Type II DHQase</fullName>
    </alternativeName>
</protein>
<evidence type="ECO:0000256" key="6">
    <source>
        <dbReference type="ARBA" id="ARBA00012060"/>
    </source>
</evidence>
<gene>
    <name evidence="9" type="primary">aroQ</name>
    <name evidence="10" type="ORF">MPC4_20168</name>
</gene>
<dbReference type="PANTHER" id="PTHR21272">
    <property type="entry name" value="CATABOLIC 3-DEHYDROQUINASE"/>
    <property type="match status" value="1"/>
</dbReference>
<dbReference type="EC" id="4.2.1.10" evidence="6 9"/>
<proteinExistence type="inferred from homology"/>
<feature type="binding site" evidence="9">
    <location>
        <position position="133"/>
    </location>
    <ligand>
        <name>substrate</name>
    </ligand>
</feature>
<dbReference type="GO" id="GO:0009073">
    <property type="term" value="P:aromatic amino acid family biosynthetic process"/>
    <property type="evidence" value="ECO:0007669"/>
    <property type="project" value="UniProtKB-KW"/>
</dbReference>
<evidence type="ECO:0000256" key="4">
    <source>
        <dbReference type="ARBA" id="ARBA00011037"/>
    </source>
</evidence>
<evidence type="ECO:0000256" key="1">
    <source>
        <dbReference type="ARBA" id="ARBA00001864"/>
    </source>
</evidence>
<accession>A0A8B6M532</accession>
<reference evidence="10 11" key="1">
    <citation type="submission" date="2019-05" db="EMBL/GenBank/DDBJ databases">
        <authorList>
            <person name="Farhan Ul Haque M."/>
        </authorList>
    </citation>
    <scope>NUCLEOTIDE SEQUENCE [LARGE SCALE GENOMIC DNA]</scope>
    <source>
        <strain evidence="10">2</strain>
    </source>
</reference>
<dbReference type="CDD" id="cd00466">
    <property type="entry name" value="DHQase_II"/>
    <property type="match status" value="1"/>
</dbReference>
<organism evidence="10 11">
    <name type="scientific">Methylocella tundrae</name>
    <dbReference type="NCBI Taxonomy" id="227605"/>
    <lineage>
        <taxon>Bacteria</taxon>
        <taxon>Pseudomonadati</taxon>
        <taxon>Pseudomonadota</taxon>
        <taxon>Alphaproteobacteria</taxon>
        <taxon>Hyphomicrobiales</taxon>
        <taxon>Beijerinckiaceae</taxon>
        <taxon>Methylocella</taxon>
    </lineage>
</organism>
<comment type="pathway">
    <text evidence="3 9">Metabolic intermediate biosynthesis; chorismate biosynthesis; chorismate from D-erythrose 4-phosphate and phosphoenolpyruvate: step 3/7.</text>
</comment>
<evidence type="ECO:0000256" key="9">
    <source>
        <dbReference type="HAMAP-Rule" id="MF_00169"/>
    </source>
</evidence>
<dbReference type="EMBL" id="CABFMQ020000076">
    <property type="protein sequence ID" value="VTZ49958.1"/>
    <property type="molecule type" value="Genomic_DNA"/>
</dbReference>
<dbReference type="Proteomes" id="UP000485880">
    <property type="component" value="Unassembled WGS sequence"/>
</dbReference>
<dbReference type="Gene3D" id="3.40.50.9100">
    <property type="entry name" value="Dehydroquinase, class II"/>
    <property type="match status" value="1"/>
</dbReference>
<dbReference type="GO" id="GO:0019631">
    <property type="term" value="P:quinate catabolic process"/>
    <property type="evidence" value="ECO:0007669"/>
    <property type="project" value="TreeGrafter"/>
</dbReference>
<dbReference type="SUPFAM" id="SSF52304">
    <property type="entry name" value="Type II 3-dehydroquinate dehydratase"/>
    <property type="match status" value="1"/>
</dbReference>
<dbReference type="NCBIfam" id="NF003805">
    <property type="entry name" value="PRK05395.1-2"/>
    <property type="match status" value="1"/>
</dbReference>
<comment type="subunit">
    <text evidence="5 9">Homododecamer.</text>
</comment>